<comment type="cofactor">
    <cofactor evidence="1">
        <name>Fe(2+)</name>
        <dbReference type="ChEBI" id="CHEBI:29033"/>
    </cofactor>
</comment>
<comment type="cofactor">
    <cofactor evidence="11">
        <name>Fe cation</name>
        <dbReference type="ChEBI" id="CHEBI:24875"/>
    </cofactor>
    <text evidence="11">Binds 2 iron ions per subunit.</text>
</comment>
<gene>
    <name evidence="12" type="ORF">C7T94_17660</name>
</gene>
<protein>
    <submittedName>
        <fullName evidence="12">Acyl-ACP desaturase</fullName>
    </submittedName>
</protein>
<evidence type="ECO:0000313" key="13">
    <source>
        <dbReference type="Proteomes" id="UP000240912"/>
    </source>
</evidence>
<feature type="binding site" evidence="11">
    <location>
        <position position="170"/>
    </location>
    <ligand>
        <name>Fe cation</name>
        <dbReference type="ChEBI" id="CHEBI:24875"/>
        <label>2</label>
    </ligand>
</feature>
<feature type="binding site" evidence="11">
    <location>
        <position position="203"/>
    </location>
    <ligand>
        <name>Fe cation</name>
        <dbReference type="ChEBI" id="CHEBI:24875"/>
        <label>2</label>
    </ligand>
</feature>
<evidence type="ECO:0000256" key="7">
    <source>
        <dbReference type="ARBA" id="ARBA00023002"/>
    </source>
</evidence>
<keyword evidence="6" id="KW-0276">Fatty acid metabolism</keyword>
<evidence type="ECO:0000256" key="11">
    <source>
        <dbReference type="PIRSR" id="PIRSR000346-1"/>
    </source>
</evidence>
<dbReference type="AlphaFoldDB" id="A0A2T3HH01"/>
<evidence type="ECO:0000256" key="9">
    <source>
        <dbReference type="ARBA" id="ARBA00023098"/>
    </source>
</evidence>
<dbReference type="InterPro" id="IPR005067">
    <property type="entry name" value="Fatty_acid_desaturase-2"/>
</dbReference>
<reference evidence="12 13" key="1">
    <citation type="submission" date="2018-03" db="EMBL/GenBank/DDBJ databases">
        <authorList>
            <person name="Keele B.F."/>
        </authorList>
    </citation>
    <scope>NUCLEOTIDE SEQUENCE [LARGE SCALE GENOMIC DNA]</scope>
    <source>
        <strain evidence="12 13">YL28-9</strain>
    </source>
</reference>
<keyword evidence="8 11" id="KW-0408">Iron</keyword>
<feature type="binding site" evidence="11">
    <location>
        <position position="206"/>
    </location>
    <ligand>
        <name>Fe cation</name>
        <dbReference type="ChEBI" id="CHEBI:24875"/>
        <label>2</label>
    </ligand>
</feature>
<name>A0A2T3HH01_9SPHI</name>
<dbReference type="GO" id="GO:0006633">
    <property type="term" value="P:fatty acid biosynthetic process"/>
    <property type="evidence" value="ECO:0007669"/>
    <property type="project" value="UniProtKB-KW"/>
</dbReference>
<dbReference type="InterPro" id="IPR012348">
    <property type="entry name" value="RNR-like"/>
</dbReference>
<dbReference type="PIRSF" id="PIRSF000346">
    <property type="entry name" value="Dlt9_acylACP_des"/>
    <property type="match status" value="1"/>
</dbReference>
<dbReference type="Gene3D" id="1.10.620.20">
    <property type="entry name" value="Ribonucleotide Reductase, subunit A"/>
    <property type="match status" value="1"/>
</dbReference>
<organism evidence="12 13">
    <name type="scientific">Pedobacter yulinensis</name>
    <dbReference type="NCBI Taxonomy" id="2126353"/>
    <lineage>
        <taxon>Bacteria</taxon>
        <taxon>Pseudomonadati</taxon>
        <taxon>Bacteroidota</taxon>
        <taxon>Sphingobacteriia</taxon>
        <taxon>Sphingobacteriales</taxon>
        <taxon>Sphingobacteriaceae</taxon>
        <taxon>Pedobacter</taxon>
    </lineage>
</organism>
<evidence type="ECO:0000256" key="10">
    <source>
        <dbReference type="ARBA" id="ARBA00023160"/>
    </source>
</evidence>
<feature type="binding site" evidence="11">
    <location>
        <position position="117"/>
    </location>
    <ligand>
        <name>Fe cation</name>
        <dbReference type="ChEBI" id="CHEBI:24875"/>
        <label>1</label>
    </ligand>
</feature>
<dbReference type="GO" id="GO:0045300">
    <property type="term" value="F:stearoyl-[ACP] desaturase activity"/>
    <property type="evidence" value="ECO:0007669"/>
    <property type="project" value="InterPro"/>
</dbReference>
<feature type="binding site" evidence="11">
    <location>
        <position position="82"/>
    </location>
    <ligand>
        <name>Fe cation</name>
        <dbReference type="ChEBI" id="CHEBI:24875"/>
        <label>1</label>
    </ligand>
</feature>
<dbReference type="Pfam" id="PF03405">
    <property type="entry name" value="FA_desaturase_2"/>
    <property type="match status" value="1"/>
</dbReference>
<feature type="binding site" evidence="11">
    <location>
        <position position="117"/>
    </location>
    <ligand>
        <name>Fe cation</name>
        <dbReference type="ChEBI" id="CHEBI:24875"/>
        <label>2</label>
    </ligand>
</feature>
<feature type="binding site" evidence="11">
    <location>
        <position position="120"/>
    </location>
    <ligand>
        <name>Fe cation</name>
        <dbReference type="ChEBI" id="CHEBI:24875"/>
        <label>1</label>
    </ligand>
</feature>
<sequence length="331" mass="38556">MRLISMNIRLGQRKEVMKHIEKYMLEKMPEYLKPIDDIWQPADFLPDASRDDFFQKVKELQQSAKELSYDLVAVLIGDTITEEALPTYESWLTTVEDVSLDEEGGWMKWTRHWTAEENRHGDLLNKYLYLSGRVDMRQMEISTQYLIADGFDIGTGRDPYRNFIYTSFQEMATNVSHRRVASLAKKDGDTLLSKMCGVIASDEARHAKAYKDFISRVFDVDANEAMLAFEDMMRKKIVMPAHFLREIGLKMGQTFGHFTDAAQRLGVYTSADYVDILKQLINEWNIEAIRELNDAGEKARDYILALPDRLTRIADRMKNPTMEYKFRWILA</sequence>
<keyword evidence="13" id="KW-1185">Reference proteome</keyword>
<dbReference type="OrthoDB" id="9772881at2"/>
<dbReference type="Proteomes" id="UP000240912">
    <property type="component" value="Unassembled WGS sequence"/>
</dbReference>
<evidence type="ECO:0000256" key="5">
    <source>
        <dbReference type="ARBA" id="ARBA00022723"/>
    </source>
</evidence>
<evidence type="ECO:0000256" key="3">
    <source>
        <dbReference type="ARBA" id="ARBA00011738"/>
    </source>
</evidence>
<keyword evidence="9" id="KW-0443">Lipid metabolism</keyword>
<comment type="caution">
    <text evidence="12">The sequence shown here is derived from an EMBL/GenBank/DDBJ whole genome shotgun (WGS) entry which is preliminary data.</text>
</comment>
<keyword evidence="4" id="KW-0444">Lipid biosynthesis</keyword>
<keyword evidence="5 11" id="KW-0479">Metal-binding</keyword>
<keyword evidence="7" id="KW-0560">Oxidoreductase</keyword>
<dbReference type="InterPro" id="IPR009078">
    <property type="entry name" value="Ferritin-like_SF"/>
</dbReference>
<evidence type="ECO:0000256" key="1">
    <source>
        <dbReference type="ARBA" id="ARBA00001954"/>
    </source>
</evidence>
<comment type="subunit">
    <text evidence="3">Homodimer.</text>
</comment>
<proteinExistence type="inferred from homology"/>
<dbReference type="PANTHER" id="PTHR31155:SF9">
    <property type="entry name" value="STEAROYL-[ACYL-CARRIER-PROTEIN] 9-DESATURASE 7, CHLOROPLASTIC"/>
    <property type="match status" value="1"/>
</dbReference>
<dbReference type="EMBL" id="PYLS01000008">
    <property type="protein sequence ID" value="PST81702.1"/>
    <property type="molecule type" value="Genomic_DNA"/>
</dbReference>
<evidence type="ECO:0000256" key="8">
    <source>
        <dbReference type="ARBA" id="ARBA00023004"/>
    </source>
</evidence>
<evidence type="ECO:0000313" key="12">
    <source>
        <dbReference type="EMBL" id="PST81702.1"/>
    </source>
</evidence>
<comment type="similarity">
    <text evidence="2">Belongs to the fatty acid desaturase type 2 family.</text>
</comment>
<dbReference type="GO" id="GO:0046872">
    <property type="term" value="F:metal ion binding"/>
    <property type="evidence" value="ECO:0007669"/>
    <property type="project" value="UniProtKB-KW"/>
</dbReference>
<keyword evidence="10" id="KW-0275">Fatty acid biosynthesis</keyword>
<dbReference type="CDD" id="cd01050">
    <property type="entry name" value="Acyl_ACP_Desat"/>
    <property type="match status" value="1"/>
</dbReference>
<evidence type="ECO:0000256" key="2">
    <source>
        <dbReference type="ARBA" id="ARBA00008749"/>
    </source>
</evidence>
<accession>A0A2T3HH01</accession>
<dbReference type="PANTHER" id="PTHR31155">
    <property type="entry name" value="ACYL- ACYL-CARRIER-PROTEIN DESATURASE-RELATED"/>
    <property type="match status" value="1"/>
</dbReference>
<dbReference type="SUPFAM" id="SSF47240">
    <property type="entry name" value="Ferritin-like"/>
    <property type="match status" value="1"/>
</dbReference>
<evidence type="ECO:0000256" key="6">
    <source>
        <dbReference type="ARBA" id="ARBA00022832"/>
    </source>
</evidence>
<feature type="binding site" evidence="11">
    <location>
        <position position="203"/>
    </location>
    <ligand>
        <name>Fe cation</name>
        <dbReference type="ChEBI" id="CHEBI:24875"/>
        <label>1</label>
    </ligand>
</feature>
<evidence type="ECO:0000256" key="4">
    <source>
        <dbReference type="ARBA" id="ARBA00022516"/>
    </source>
</evidence>